<evidence type="ECO:0000313" key="4">
    <source>
        <dbReference type="EMBL" id="SUA75058.1"/>
    </source>
</evidence>
<evidence type="ECO:0000256" key="1">
    <source>
        <dbReference type="SAM" id="Phobius"/>
    </source>
</evidence>
<feature type="transmembrane region" description="Helical" evidence="1">
    <location>
        <begin position="186"/>
        <end position="209"/>
    </location>
</feature>
<dbReference type="InterPro" id="IPR058333">
    <property type="entry name" value="DUF8020"/>
</dbReference>
<feature type="signal peptide" evidence="2">
    <location>
        <begin position="1"/>
        <end position="26"/>
    </location>
</feature>
<dbReference type="Pfam" id="PF26059">
    <property type="entry name" value="DUF8020"/>
    <property type="match status" value="1"/>
</dbReference>
<keyword evidence="1" id="KW-0812">Transmembrane</keyword>
<accession>A0A378YDX6</accession>
<dbReference type="AlphaFoldDB" id="A0A378YDX6"/>
<feature type="domain" description="DUF8020" evidence="3">
    <location>
        <begin position="35"/>
        <end position="103"/>
    </location>
</feature>
<sequence length="232" mass="23577">MLMRKFAATSAMVIAALGVTAGTVHADPAPAPAQGVEVSYEVKEKALQISAAGGSVAVEDGLFKIKDATGTVMAGGPLMVQVDDFLFPVAAEISGNTATLTPEIEMDKAVYKPVALPFQDQAGFKNEYEREKAAYSRMKDNISMAATLAGLTTTVLGGIVGCVLGAAVGLAASLPIATMFGAGPVIGCLVGAAATASFVGIVGTILITAPVAVVEIINYFNIINSPFVPPAK</sequence>
<reference evidence="4 5" key="1">
    <citation type="submission" date="2018-06" db="EMBL/GenBank/DDBJ databases">
        <authorList>
            <consortium name="Pathogen Informatics"/>
            <person name="Doyle S."/>
        </authorList>
    </citation>
    <scope>NUCLEOTIDE SEQUENCE [LARGE SCALE GENOMIC DNA]</scope>
    <source>
        <strain evidence="4 5">NCTC1934</strain>
    </source>
</reference>
<feature type="transmembrane region" description="Helical" evidence="1">
    <location>
        <begin position="148"/>
        <end position="174"/>
    </location>
</feature>
<feature type="chain" id="PRO_5016656184" description="DUF8020 domain-containing protein" evidence="2">
    <location>
        <begin position="27"/>
        <end position="232"/>
    </location>
</feature>
<dbReference type="Proteomes" id="UP000255467">
    <property type="component" value="Unassembled WGS sequence"/>
</dbReference>
<organism evidence="4 5">
    <name type="scientific">Nocardia otitidiscaviarum</name>
    <dbReference type="NCBI Taxonomy" id="1823"/>
    <lineage>
        <taxon>Bacteria</taxon>
        <taxon>Bacillati</taxon>
        <taxon>Actinomycetota</taxon>
        <taxon>Actinomycetes</taxon>
        <taxon>Mycobacteriales</taxon>
        <taxon>Nocardiaceae</taxon>
        <taxon>Nocardia</taxon>
    </lineage>
</organism>
<keyword evidence="5" id="KW-1185">Reference proteome</keyword>
<protein>
    <recommendedName>
        <fullName evidence="3">DUF8020 domain-containing protein</fullName>
    </recommendedName>
</protein>
<dbReference type="EMBL" id="UGRY01000002">
    <property type="protein sequence ID" value="SUA75058.1"/>
    <property type="molecule type" value="Genomic_DNA"/>
</dbReference>
<keyword evidence="2" id="KW-0732">Signal</keyword>
<evidence type="ECO:0000256" key="2">
    <source>
        <dbReference type="SAM" id="SignalP"/>
    </source>
</evidence>
<proteinExistence type="predicted"/>
<evidence type="ECO:0000259" key="3">
    <source>
        <dbReference type="Pfam" id="PF26059"/>
    </source>
</evidence>
<name>A0A378YDX6_9NOCA</name>
<gene>
    <name evidence="4" type="ORF">NCTC1934_01888</name>
</gene>
<keyword evidence="1" id="KW-0472">Membrane</keyword>
<dbReference type="OrthoDB" id="4375981at2"/>
<keyword evidence="1" id="KW-1133">Transmembrane helix</keyword>
<evidence type="ECO:0000313" key="5">
    <source>
        <dbReference type="Proteomes" id="UP000255467"/>
    </source>
</evidence>